<evidence type="ECO:0000313" key="1">
    <source>
        <dbReference type="EMBL" id="GEM67252.1"/>
    </source>
</evidence>
<accession>A0ABQ0W037</accession>
<dbReference type="RefSeq" id="WP_093098274.1">
    <property type="nucleotide sequence ID" value="NZ_BJXH01000004.1"/>
</dbReference>
<name>A0ABQ0W037_9SPHI</name>
<protein>
    <submittedName>
        <fullName evidence="1">Uncharacterized protein</fullName>
    </submittedName>
</protein>
<gene>
    <name evidence="1" type="ORF">SMI01S_08580</name>
</gene>
<organism evidence="1 2">
    <name type="scientific">Sphingobacterium mizutaii NBRC 14946 = DSM 11724</name>
    <dbReference type="NCBI Taxonomy" id="1220576"/>
    <lineage>
        <taxon>Bacteria</taxon>
        <taxon>Pseudomonadati</taxon>
        <taxon>Bacteroidota</taxon>
        <taxon>Sphingobacteriia</taxon>
        <taxon>Sphingobacteriales</taxon>
        <taxon>Sphingobacteriaceae</taxon>
        <taxon>Sphingobacterium</taxon>
    </lineage>
</organism>
<comment type="caution">
    <text evidence="1">The sequence shown here is derived from an EMBL/GenBank/DDBJ whole genome shotgun (WGS) entry which is preliminary data.</text>
</comment>
<sequence length="71" mass="8129">MKSESILFDNSFAIIPINKNLGQKQLGLQSGLINLHYQQTHNLQAIFNPADFSGWHQVWTRLGLTQNYSKN</sequence>
<dbReference type="EMBL" id="BJXH01000004">
    <property type="protein sequence ID" value="GEM67252.1"/>
    <property type="molecule type" value="Genomic_DNA"/>
</dbReference>
<keyword evidence="2" id="KW-1185">Reference proteome</keyword>
<proteinExistence type="predicted"/>
<reference evidence="1 2" key="1">
    <citation type="submission" date="2019-07" db="EMBL/GenBank/DDBJ databases">
        <title>Whole genome shotgun sequence of Sphingobacterium mizutaii NBRC 14946.</title>
        <authorList>
            <person name="Hosoyama A."/>
            <person name="Uohara A."/>
            <person name="Ohji S."/>
            <person name="Ichikawa N."/>
        </authorList>
    </citation>
    <scope>NUCLEOTIDE SEQUENCE [LARGE SCALE GENOMIC DNA]</scope>
    <source>
        <strain evidence="1 2">NBRC 14946</strain>
    </source>
</reference>
<evidence type="ECO:0000313" key="2">
    <source>
        <dbReference type="Proteomes" id="UP000321676"/>
    </source>
</evidence>
<dbReference type="Proteomes" id="UP000321676">
    <property type="component" value="Unassembled WGS sequence"/>
</dbReference>